<evidence type="ECO:0000256" key="10">
    <source>
        <dbReference type="ARBA" id="ARBA00023157"/>
    </source>
</evidence>
<dbReference type="Proteomes" id="UP000033710">
    <property type="component" value="Unassembled WGS sequence"/>
</dbReference>
<dbReference type="PANTHER" id="PTHR33353">
    <property type="entry name" value="PUTATIVE (AFU_ORTHOLOGUE AFUA_1G12560)-RELATED"/>
    <property type="match status" value="1"/>
</dbReference>
<evidence type="ECO:0000256" key="6">
    <source>
        <dbReference type="ARBA" id="ARBA00023001"/>
    </source>
</evidence>
<evidence type="ECO:0000256" key="7">
    <source>
        <dbReference type="ARBA" id="ARBA00023002"/>
    </source>
</evidence>
<dbReference type="Gene3D" id="2.70.50.70">
    <property type="match status" value="1"/>
</dbReference>
<comment type="similarity">
    <text evidence="13">Belongs to the polysaccharide monooxygenase AA9 family.</text>
</comment>
<protein>
    <recommendedName>
        <fullName evidence="15">lytic cellulose monooxygenase (C4-dehydrogenating)</fullName>
        <ecNumber evidence="15">1.14.99.56</ecNumber>
    </recommendedName>
</protein>
<sequence length="344" mass="35438">MGSQSVSVNRRGLANIAMFSISGLAAATAALLAAGANAHGVATALIHWPDGTFYPGYDPGYQFVHPPPVVIGWSIPDDLNNSYISPSAYATPDIVCHLGATPAGLAAPVNAGDVLEIVWNQWPESHHGPVLDYLANCNGPCETTDKTKLKFFKIGEAGLLDPAKNYWADDVLRANNLTWSVRLPADIAPGNYVLRHEIIALHSAGVPNGAQNYPFCFNLVVHGNGTATPAGIPATSLYTANGPGIMFNLYNGSTDYVIPGPPLYSSAMTAAQTKLGFVKATASGVSSYEPSAAGAAARAVPTPSVAPAATGAAATAAPVAAADQPAEPVPTTLLTAVLKVRGKE</sequence>
<organism evidence="17 18">
    <name type="scientific">Sporothrix schenckii 1099-18</name>
    <dbReference type="NCBI Taxonomy" id="1397361"/>
    <lineage>
        <taxon>Eukaryota</taxon>
        <taxon>Fungi</taxon>
        <taxon>Dikarya</taxon>
        <taxon>Ascomycota</taxon>
        <taxon>Pezizomycotina</taxon>
        <taxon>Sordariomycetes</taxon>
        <taxon>Sordariomycetidae</taxon>
        <taxon>Ophiostomatales</taxon>
        <taxon>Ophiostomataceae</taxon>
        <taxon>Sporothrix</taxon>
    </lineage>
</organism>
<evidence type="ECO:0000256" key="9">
    <source>
        <dbReference type="ARBA" id="ARBA00023033"/>
    </source>
</evidence>
<dbReference type="InterPro" id="IPR005103">
    <property type="entry name" value="AA9_LPMO"/>
</dbReference>
<evidence type="ECO:0000256" key="1">
    <source>
        <dbReference type="ARBA" id="ARBA00001973"/>
    </source>
</evidence>
<evidence type="ECO:0000256" key="15">
    <source>
        <dbReference type="ARBA" id="ARBA00047174"/>
    </source>
</evidence>
<dbReference type="EC" id="1.14.99.56" evidence="15"/>
<evidence type="ECO:0000256" key="8">
    <source>
        <dbReference type="ARBA" id="ARBA00023008"/>
    </source>
</evidence>
<keyword evidence="9" id="KW-0503">Monooxygenase</keyword>
<keyword evidence="11" id="KW-0119">Carbohydrate metabolism</keyword>
<evidence type="ECO:0000256" key="13">
    <source>
        <dbReference type="ARBA" id="ARBA00044502"/>
    </source>
</evidence>
<keyword evidence="6" id="KW-0136">Cellulose degradation</keyword>
<keyword evidence="3" id="KW-0964">Secreted</keyword>
<dbReference type="CDD" id="cd21175">
    <property type="entry name" value="LPMO_AA9"/>
    <property type="match status" value="1"/>
</dbReference>
<reference evidence="17 18" key="1">
    <citation type="journal article" date="2014" name="BMC Genomics">
        <title>Comparative genomics of the major fungal agents of human and animal Sporotrichosis: Sporothrix schenckii and Sporothrix brasiliensis.</title>
        <authorList>
            <person name="Teixeira M.M."/>
            <person name="de Almeida L.G."/>
            <person name="Kubitschek-Barreira P."/>
            <person name="Alves F.L."/>
            <person name="Kioshima E.S."/>
            <person name="Abadio A.K."/>
            <person name="Fernandes L."/>
            <person name="Derengowski L.S."/>
            <person name="Ferreira K.S."/>
            <person name="Souza R.C."/>
            <person name="Ruiz J.C."/>
            <person name="de Andrade N.C."/>
            <person name="Paes H.C."/>
            <person name="Nicola A.M."/>
            <person name="Albuquerque P."/>
            <person name="Gerber A.L."/>
            <person name="Martins V.P."/>
            <person name="Peconick L.D."/>
            <person name="Neto A.V."/>
            <person name="Chaucanez C.B."/>
            <person name="Silva P.A."/>
            <person name="Cunha O.L."/>
            <person name="de Oliveira F.F."/>
            <person name="dos Santos T.C."/>
            <person name="Barros A.L."/>
            <person name="Soares M.A."/>
            <person name="de Oliveira L.M."/>
            <person name="Marini M.M."/>
            <person name="Villalobos-Duno H."/>
            <person name="Cunha M.M."/>
            <person name="de Hoog S."/>
            <person name="da Silveira J.F."/>
            <person name="Henrissat B."/>
            <person name="Nino-Vega G.A."/>
            <person name="Cisalpino P.S."/>
            <person name="Mora-Montes H.M."/>
            <person name="Almeida S.R."/>
            <person name="Stajich J.E."/>
            <person name="Lopes-Bezerra L.M."/>
            <person name="Vasconcelos A.T."/>
            <person name="Felipe M.S."/>
        </authorList>
    </citation>
    <scope>NUCLEOTIDE SEQUENCE [LARGE SCALE GENOMIC DNA]</scope>
    <source>
        <strain evidence="17 18">1099-18</strain>
    </source>
</reference>
<keyword evidence="8" id="KW-0186">Copper</keyword>
<gene>
    <name evidence="17" type="ORF">SPSK_02603</name>
</gene>
<keyword evidence="5" id="KW-0732">Signal</keyword>
<keyword evidence="4" id="KW-0479">Metal-binding</keyword>
<dbReference type="GO" id="GO:0005576">
    <property type="term" value="C:extracellular region"/>
    <property type="evidence" value="ECO:0007669"/>
    <property type="project" value="UniProtKB-SubCell"/>
</dbReference>
<comment type="cofactor">
    <cofactor evidence="1">
        <name>Cu(2+)</name>
        <dbReference type="ChEBI" id="CHEBI:29036"/>
    </cofactor>
</comment>
<dbReference type="EMBL" id="AXCR01000006">
    <property type="protein sequence ID" value="KJR86745.1"/>
    <property type="molecule type" value="Genomic_DNA"/>
</dbReference>
<comment type="caution">
    <text evidence="17">The sequence shown here is derived from an EMBL/GenBank/DDBJ whole genome shotgun (WGS) entry which is preliminary data.</text>
</comment>
<evidence type="ECO:0000256" key="5">
    <source>
        <dbReference type="ARBA" id="ARBA00022729"/>
    </source>
</evidence>
<evidence type="ECO:0000256" key="12">
    <source>
        <dbReference type="ARBA" id="ARBA00023326"/>
    </source>
</evidence>
<dbReference type="VEuPathDB" id="FungiDB:SPSK_02603"/>
<evidence type="ECO:0000256" key="3">
    <source>
        <dbReference type="ARBA" id="ARBA00022525"/>
    </source>
</evidence>
<dbReference type="GO" id="GO:0046872">
    <property type="term" value="F:metal ion binding"/>
    <property type="evidence" value="ECO:0007669"/>
    <property type="project" value="UniProtKB-KW"/>
</dbReference>
<reference evidence="17 18" key="2">
    <citation type="journal article" date="2015" name="Eukaryot. Cell">
        <title>Asexual propagation of a virulent clone complex in a human and feline outbreak of sporotrichosis.</title>
        <authorList>
            <person name="Teixeira Mde M."/>
            <person name="Rodrigues A.M."/>
            <person name="Tsui C.K."/>
            <person name="de Almeida L.G."/>
            <person name="Van Diepeningen A.D."/>
            <person name="van den Ende B.G."/>
            <person name="Fernandes G.F."/>
            <person name="Kano R."/>
            <person name="Hamelin R.C."/>
            <person name="Lopes-Bezerra L.M."/>
            <person name="Vasconcelos A.T."/>
            <person name="de Hoog S."/>
            <person name="de Camargo Z.P."/>
            <person name="Felipe M.S."/>
        </authorList>
    </citation>
    <scope>NUCLEOTIDE SEQUENCE [LARGE SCALE GENOMIC DNA]</scope>
    <source>
        <strain evidence="17 18">1099-18</strain>
    </source>
</reference>
<dbReference type="PANTHER" id="PTHR33353:SF34">
    <property type="entry name" value="ENDO-BETA-1,4-GLUCANASE D"/>
    <property type="match status" value="1"/>
</dbReference>
<evidence type="ECO:0000256" key="11">
    <source>
        <dbReference type="ARBA" id="ARBA00023277"/>
    </source>
</evidence>
<keyword evidence="12" id="KW-0624">Polysaccharide degradation</keyword>
<evidence type="ECO:0000256" key="14">
    <source>
        <dbReference type="ARBA" id="ARBA00045077"/>
    </source>
</evidence>
<evidence type="ECO:0000256" key="4">
    <source>
        <dbReference type="ARBA" id="ARBA00022723"/>
    </source>
</evidence>
<dbReference type="RefSeq" id="XP_016589421.1">
    <property type="nucleotide sequence ID" value="XM_016729471.1"/>
</dbReference>
<evidence type="ECO:0000256" key="2">
    <source>
        <dbReference type="ARBA" id="ARBA00004613"/>
    </source>
</evidence>
<dbReference type="InterPro" id="IPR049892">
    <property type="entry name" value="AA9"/>
</dbReference>
<dbReference type="GO" id="GO:0030245">
    <property type="term" value="P:cellulose catabolic process"/>
    <property type="evidence" value="ECO:0007669"/>
    <property type="project" value="UniProtKB-KW"/>
</dbReference>
<proteinExistence type="inferred from homology"/>
<dbReference type="GeneID" id="27664748"/>
<evidence type="ECO:0000259" key="16">
    <source>
        <dbReference type="Pfam" id="PF03443"/>
    </source>
</evidence>
<comment type="subcellular location">
    <subcellularLocation>
        <location evidence="2">Secreted</location>
    </subcellularLocation>
</comment>
<name>A0A0F2MD13_SPOSC</name>
<dbReference type="AlphaFoldDB" id="A0A0F2MD13"/>
<evidence type="ECO:0000313" key="17">
    <source>
        <dbReference type="EMBL" id="KJR86745.1"/>
    </source>
</evidence>
<feature type="domain" description="Auxiliary Activity family 9 catalytic" evidence="16">
    <location>
        <begin position="39"/>
        <end position="253"/>
    </location>
</feature>
<dbReference type="KEGG" id="ssck:SPSK_02603"/>
<keyword evidence="10" id="KW-1015">Disulfide bond</keyword>
<comment type="catalytic activity">
    <reaction evidence="14">
        <text>[(1-&gt;4)-beta-D-glucosyl]n+m + reduced acceptor + O2 = 4-dehydro-beta-D-glucosyl-[(1-&gt;4)-beta-D-glucosyl]n-1 + [(1-&gt;4)-beta-D-glucosyl]m + acceptor + H2O.</text>
        <dbReference type="EC" id="1.14.99.56"/>
    </reaction>
</comment>
<keyword evidence="7" id="KW-0560">Oxidoreductase</keyword>
<accession>A0A0F2MD13</accession>
<dbReference type="GO" id="GO:0004497">
    <property type="term" value="F:monooxygenase activity"/>
    <property type="evidence" value="ECO:0007669"/>
    <property type="project" value="UniProtKB-KW"/>
</dbReference>
<dbReference type="Pfam" id="PF03443">
    <property type="entry name" value="AA9"/>
    <property type="match status" value="1"/>
</dbReference>
<dbReference type="OrthoDB" id="4849160at2759"/>
<evidence type="ECO:0000313" key="18">
    <source>
        <dbReference type="Proteomes" id="UP000033710"/>
    </source>
</evidence>